<proteinExistence type="predicted"/>
<dbReference type="InterPro" id="IPR023753">
    <property type="entry name" value="FAD/NAD-binding_dom"/>
</dbReference>
<dbReference type="InterPro" id="IPR036188">
    <property type="entry name" value="FAD/NAD-bd_sf"/>
</dbReference>
<evidence type="ECO:0000259" key="1">
    <source>
        <dbReference type="Pfam" id="PF07992"/>
    </source>
</evidence>
<protein>
    <recommendedName>
        <fullName evidence="1">FAD/NAD(P)-binding domain-containing protein</fullName>
    </recommendedName>
</protein>
<dbReference type="PRINTS" id="PR00411">
    <property type="entry name" value="PNDRDTASEI"/>
</dbReference>
<sequence length="436" mass="48046">MYSRISSVFSYSQPKQYEMFNQVLLILKLFGVVFRQATSHLQDLVSSFIHRQTYKPGTNPKNIVVVGASFAGYNAAKTLVNCIPSGYRVIVIERNSHFQFTWVLPRFSVVDGHDMKAFVPYAPYLRAPSGSYSWIQDTVEEISPSEEGSGQGQVRLSSGETIDYEYLLLATGSMAALPSRVGYVDKEDGTRALRVQQEKIALSRDIVVIGGGPAGVEIAADAKDRYPDKNVTLIHSRQTLLNDGFGMKIHEVLSKALSGLGVDLIMGEKPAIPSSDTGHIELSDRSIHFDCLIKCIGQKPNISLVKFASAFSKSGYIRVKPSLQLDDERYTRIYVAGDVIDAGDIKNGRSSMQQGQIAAKNIVHSIRGRKQIQYQQKWWEGLTKLTMGLSKSAAYISDGSAELVISSSSNVDLDSKRVWKFLGATPYVDPTAKIQG</sequence>
<feature type="domain" description="FAD/NAD(P)-binding" evidence="1">
    <location>
        <begin position="62"/>
        <end position="355"/>
    </location>
</feature>
<dbReference type="OrthoDB" id="202203at2759"/>
<dbReference type="Gene3D" id="3.50.50.100">
    <property type="match status" value="1"/>
</dbReference>
<accession>A0A1V6SQG5</accession>
<evidence type="ECO:0000313" key="2">
    <source>
        <dbReference type="EMBL" id="OQE16118.1"/>
    </source>
</evidence>
<dbReference type="STRING" id="303698.A0A1V6SQG5"/>
<dbReference type="GO" id="GO:0004174">
    <property type="term" value="F:electron-transferring-flavoprotein dehydrogenase activity"/>
    <property type="evidence" value="ECO:0007669"/>
    <property type="project" value="TreeGrafter"/>
</dbReference>
<reference evidence="3" key="1">
    <citation type="journal article" date="2017" name="Nat. Microbiol.">
        <title>Global analysis of biosynthetic gene clusters reveals vast potential of secondary metabolite production in Penicillium species.</title>
        <authorList>
            <person name="Nielsen J.C."/>
            <person name="Grijseels S."/>
            <person name="Prigent S."/>
            <person name="Ji B."/>
            <person name="Dainat J."/>
            <person name="Nielsen K.F."/>
            <person name="Frisvad J.C."/>
            <person name="Workman M."/>
            <person name="Nielsen J."/>
        </authorList>
    </citation>
    <scope>NUCLEOTIDE SEQUENCE [LARGE SCALE GENOMIC DNA]</scope>
    <source>
        <strain evidence="3">IBT 24891</strain>
    </source>
</reference>
<evidence type="ECO:0000313" key="3">
    <source>
        <dbReference type="Proteomes" id="UP000191285"/>
    </source>
</evidence>
<dbReference type="GO" id="GO:0005737">
    <property type="term" value="C:cytoplasm"/>
    <property type="evidence" value="ECO:0007669"/>
    <property type="project" value="TreeGrafter"/>
</dbReference>
<dbReference type="PANTHER" id="PTHR43735">
    <property type="entry name" value="APOPTOSIS-INDUCING FACTOR 1"/>
    <property type="match status" value="1"/>
</dbReference>
<gene>
    <name evidence="2" type="ORF">PENSTE_c025G04626</name>
</gene>
<organism evidence="2 3">
    <name type="scientific">Penicillium steckii</name>
    <dbReference type="NCBI Taxonomy" id="303698"/>
    <lineage>
        <taxon>Eukaryota</taxon>
        <taxon>Fungi</taxon>
        <taxon>Dikarya</taxon>
        <taxon>Ascomycota</taxon>
        <taxon>Pezizomycotina</taxon>
        <taxon>Eurotiomycetes</taxon>
        <taxon>Eurotiomycetidae</taxon>
        <taxon>Eurotiales</taxon>
        <taxon>Aspergillaceae</taxon>
        <taxon>Penicillium</taxon>
    </lineage>
</organism>
<dbReference type="Gene3D" id="3.50.50.60">
    <property type="entry name" value="FAD/NAD(P)-binding domain"/>
    <property type="match status" value="1"/>
</dbReference>
<comment type="caution">
    <text evidence="2">The sequence shown here is derived from an EMBL/GenBank/DDBJ whole genome shotgun (WGS) entry which is preliminary data.</text>
</comment>
<dbReference type="Proteomes" id="UP000191285">
    <property type="component" value="Unassembled WGS sequence"/>
</dbReference>
<dbReference type="GO" id="GO:0050660">
    <property type="term" value="F:flavin adenine dinucleotide binding"/>
    <property type="evidence" value="ECO:0007669"/>
    <property type="project" value="TreeGrafter"/>
</dbReference>
<dbReference type="Pfam" id="PF07992">
    <property type="entry name" value="Pyr_redox_2"/>
    <property type="match status" value="1"/>
</dbReference>
<name>A0A1V6SQG5_9EURO</name>
<keyword evidence="3" id="KW-1185">Reference proteome</keyword>
<dbReference type="AlphaFoldDB" id="A0A1V6SQG5"/>
<dbReference type="PANTHER" id="PTHR43735:SF5">
    <property type="entry name" value="FAD_NAD(P)-BINDING DOMAIN-CONTAINING PROTEIN"/>
    <property type="match status" value="1"/>
</dbReference>
<dbReference type="PRINTS" id="PR00368">
    <property type="entry name" value="FADPNR"/>
</dbReference>
<dbReference type="SUPFAM" id="SSF51905">
    <property type="entry name" value="FAD/NAD(P)-binding domain"/>
    <property type="match status" value="1"/>
</dbReference>
<dbReference type="EMBL" id="MLKD01000025">
    <property type="protein sequence ID" value="OQE16118.1"/>
    <property type="molecule type" value="Genomic_DNA"/>
</dbReference>